<dbReference type="STRING" id="638303.Thal_0522"/>
<dbReference type="EMBL" id="CP001931">
    <property type="protein sequence ID" value="ADC89156.1"/>
    <property type="molecule type" value="Genomic_DNA"/>
</dbReference>
<dbReference type="PANTHER" id="PTHR36305:SF1">
    <property type="entry name" value="PHOSPHATIDYLGLYCEROPHOSPHATASE A"/>
    <property type="match status" value="1"/>
</dbReference>
<dbReference type="InterPro" id="IPR036681">
    <property type="entry name" value="PgpA-like_sf"/>
</dbReference>
<accession>D3SPR9</accession>
<dbReference type="PANTHER" id="PTHR36305">
    <property type="entry name" value="PHOSPHATIDYLGLYCEROPHOSPHATASE A"/>
    <property type="match status" value="1"/>
</dbReference>
<dbReference type="InterPro" id="IPR026037">
    <property type="entry name" value="PgpA"/>
</dbReference>
<dbReference type="eggNOG" id="COG1267">
    <property type="taxonomic scope" value="Bacteria"/>
</dbReference>
<keyword evidence="1" id="KW-1133">Transmembrane helix</keyword>
<dbReference type="RefSeq" id="WP_012991563.1">
    <property type="nucleotide sequence ID" value="NC_013894.1"/>
</dbReference>
<keyword evidence="1" id="KW-0472">Membrane</keyword>
<dbReference type="GO" id="GO:0006629">
    <property type="term" value="P:lipid metabolic process"/>
    <property type="evidence" value="ECO:0007669"/>
    <property type="project" value="InterPro"/>
</dbReference>
<proteinExistence type="predicted"/>
<evidence type="ECO:0000256" key="1">
    <source>
        <dbReference type="SAM" id="Phobius"/>
    </source>
</evidence>
<keyword evidence="4" id="KW-1185">Reference proteome</keyword>
<evidence type="ECO:0000313" key="3">
    <source>
        <dbReference type="EMBL" id="ADC89156.1"/>
    </source>
</evidence>
<name>D3SPR9_THEAH</name>
<dbReference type="PIRSF" id="PIRSF006162">
    <property type="entry name" value="PgpA"/>
    <property type="match status" value="1"/>
</dbReference>
<dbReference type="KEGG" id="tal:Thal_0522"/>
<dbReference type="CDD" id="cd06971">
    <property type="entry name" value="PgpA"/>
    <property type="match status" value="1"/>
</dbReference>
<dbReference type="HOGENOM" id="CLU_103734_1_2_0"/>
<dbReference type="GO" id="GO:0008962">
    <property type="term" value="F:phosphatidylglycerophosphatase activity"/>
    <property type="evidence" value="ECO:0007669"/>
    <property type="project" value="InterPro"/>
</dbReference>
<feature type="domain" description="YutG/PgpA" evidence="2">
    <location>
        <begin position="5"/>
        <end position="141"/>
    </location>
</feature>
<reference evidence="4" key="1">
    <citation type="journal article" date="2010" name="Stand. Genomic Sci.">
        <title>Complete genome sequence of Thermocrinis albus type strain (HI 11/12T).</title>
        <authorList>
            <person name="Wirth R."/>
            <person name="Sikorski J."/>
            <person name="Brambilla E."/>
            <person name="Misra M."/>
            <person name="Lapidus A."/>
            <person name="Copeland A."/>
            <person name="Nolan M."/>
            <person name="Lucas S."/>
            <person name="Chen F."/>
            <person name="Tice H."/>
            <person name="Cheng J.F."/>
            <person name="Han C."/>
            <person name="Detter J.C."/>
            <person name="Tapia R."/>
            <person name="Bruce D."/>
            <person name="Goodwin L."/>
            <person name="Pitluck S."/>
            <person name="Pati A."/>
            <person name="Anderson I."/>
            <person name="Ivanova N."/>
            <person name="Mavromatis K."/>
            <person name="Mikhailova N."/>
            <person name="Chen A."/>
            <person name="Palaniappan K."/>
            <person name="Bilek Y."/>
            <person name="Hader T."/>
            <person name="Land M."/>
            <person name="Hauser L."/>
            <person name="Chang Y.J."/>
            <person name="Jeffries C.D."/>
            <person name="Tindall B.J."/>
            <person name="Rohde M."/>
            <person name="Goker M."/>
            <person name="Bristow J."/>
            <person name="Eisen J.A."/>
            <person name="Markowitz V."/>
            <person name="Hugenholtz P."/>
            <person name="Kyrpides N.C."/>
            <person name="Klenk H.P."/>
        </authorList>
    </citation>
    <scope>NUCLEOTIDE SEQUENCE [LARGE SCALE GENOMIC DNA]</scope>
    <source>
        <strain evidence="4">DSM 14484 / JCM 11386 / HI 11/12</strain>
    </source>
</reference>
<feature type="transmembrane region" description="Helical" evidence="1">
    <location>
        <begin position="39"/>
        <end position="56"/>
    </location>
</feature>
<keyword evidence="1" id="KW-0812">Transmembrane</keyword>
<dbReference type="Proteomes" id="UP000002043">
    <property type="component" value="Chromosome"/>
</dbReference>
<feature type="transmembrane region" description="Helical" evidence="1">
    <location>
        <begin position="123"/>
        <end position="142"/>
    </location>
</feature>
<dbReference type="Pfam" id="PF04608">
    <property type="entry name" value="PgpA"/>
    <property type="match status" value="1"/>
</dbReference>
<evidence type="ECO:0000259" key="2">
    <source>
        <dbReference type="Pfam" id="PF04608"/>
    </source>
</evidence>
<feature type="transmembrane region" description="Helical" evidence="1">
    <location>
        <begin position="15"/>
        <end position="34"/>
    </location>
</feature>
<evidence type="ECO:0000313" key="4">
    <source>
        <dbReference type="Proteomes" id="UP000002043"/>
    </source>
</evidence>
<dbReference type="SUPFAM" id="SSF101307">
    <property type="entry name" value="YutG-like"/>
    <property type="match status" value="1"/>
</dbReference>
<dbReference type="OrthoDB" id="9804091at2"/>
<sequence length="143" mass="16143">MLQELIATGFYTGRFRYAPGTVGTLVGVPLVYLLGFDPWFLLLLSLFLYAVGYWSVNYMLDLTREEDPEEVVIDEVLGYTVVFVLVKPTLYHLLVGFVLFRILDIVKPFPIPWMEKLPKAHGVLMDDVTAGVITGLILYLLVG</sequence>
<gene>
    <name evidence="3" type="ordered locus">Thal_0522</name>
</gene>
<feature type="transmembrane region" description="Helical" evidence="1">
    <location>
        <begin position="76"/>
        <end position="103"/>
    </location>
</feature>
<protein>
    <submittedName>
        <fullName evidence="3">Phosphatidylglycerophosphatase A</fullName>
    </submittedName>
</protein>
<organism evidence="3 4">
    <name type="scientific">Thermocrinis albus (strain DSM 14484 / JCM 11386 / HI 11/12)</name>
    <dbReference type="NCBI Taxonomy" id="638303"/>
    <lineage>
        <taxon>Bacteria</taxon>
        <taxon>Pseudomonadati</taxon>
        <taxon>Aquificota</taxon>
        <taxon>Aquificia</taxon>
        <taxon>Aquificales</taxon>
        <taxon>Aquificaceae</taxon>
        <taxon>Thermocrinis</taxon>
    </lineage>
</organism>
<dbReference type="InterPro" id="IPR007686">
    <property type="entry name" value="YutG/PgpA"/>
</dbReference>
<dbReference type="AlphaFoldDB" id="D3SPR9"/>